<evidence type="ECO:0000313" key="4">
    <source>
        <dbReference type="Proteomes" id="UP000690515"/>
    </source>
</evidence>
<name>A0ABS5ZI57_9GAMM</name>
<feature type="transmembrane region" description="Helical" evidence="1">
    <location>
        <begin position="9"/>
        <end position="27"/>
    </location>
</feature>
<dbReference type="RefSeq" id="WP_215821933.1">
    <property type="nucleotide sequence ID" value="NZ_JAGSOY010000093.1"/>
</dbReference>
<feature type="transmembrane region" description="Helical" evidence="1">
    <location>
        <begin position="58"/>
        <end position="76"/>
    </location>
</feature>
<feature type="transmembrane region" description="Helical" evidence="1">
    <location>
        <begin position="88"/>
        <end position="106"/>
    </location>
</feature>
<feature type="transmembrane region" description="Helical" evidence="1">
    <location>
        <begin position="151"/>
        <end position="170"/>
    </location>
</feature>
<feature type="domain" description="Sphingomyelin synthase-like" evidence="2">
    <location>
        <begin position="125"/>
        <end position="188"/>
    </location>
</feature>
<feature type="transmembrane region" description="Helical" evidence="1">
    <location>
        <begin position="118"/>
        <end position="144"/>
    </location>
</feature>
<protein>
    <recommendedName>
        <fullName evidence="2">Sphingomyelin synthase-like domain-containing protein</fullName>
    </recommendedName>
</protein>
<keyword evidence="4" id="KW-1185">Reference proteome</keyword>
<accession>A0ABS5ZI57</accession>
<organism evidence="3 4">
    <name type="scientific">Zooshikella harenae</name>
    <dbReference type="NCBI Taxonomy" id="2827238"/>
    <lineage>
        <taxon>Bacteria</taxon>
        <taxon>Pseudomonadati</taxon>
        <taxon>Pseudomonadota</taxon>
        <taxon>Gammaproteobacteria</taxon>
        <taxon>Oceanospirillales</taxon>
        <taxon>Zooshikellaceae</taxon>
        <taxon>Zooshikella</taxon>
    </lineage>
</organism>
<keyword evidence="1" id="KW-0812">Transmembrane</keyword>
<gene>
    <name evidence="3" type="ORF">KCG35_21555</name>
</gene>
<dbReference type="Pfam" id="PF14360">
    <property type="entry name" value="PAP2_C"/>
    <property type="match status" value="1"/>
</dbReference>
<proteinExistence type="predicted"/>
<keyword evidence="1" id="KW-1133">Transmembrane helix</keyword>
<evidence type="ECO:0000259" key="2">
    <source>
        <dbReference type="Pfam" id="PF14360"/>
    </source>
</evidence>
<reference evidence="3 4" key="1">
    <citation type="submission" date="2021-04" db="EMBL/GenBank/DDBJ databases">
        <authorList>
            <person name="Pira H."/>
            <person name="Risdian C."/>
            <person name="Wink J."/>
        </authorList>
    </citation>
    <scope>NUCLEOTIDE SEQUENCE [LARGE SCALE GENOMIC DNA]</scope>
    <source>
        <strain evidence="3 4">WH53</strain>
    </source>
</reference>
<dbReference type="InterPro" id="IPR025749">
    <property type="entry name" value="Sphingomyelin_synth-like_dom"/>
</dbReference>
<evidence type="ECO:0000256" key="1">
    <source>
        <dbReference type="SAM" id="Phobius"/>
    </source>
</evidence>
<comment type="caution">
    <text evidence="3">The sequence shown here is derived from an EMBL/GenBank/DDBJ whole genome shotgun (WGS) entry which is preliminary data.</text>
</comment>
<dbReference type="EMBL" id="JAGSOY010000093">
    <property type="protein sequence ID" value="MBU2713650.1"/>
    <property type="molecule type" value="Genomic_DNA"/>
</dbReference>
<sequence length="203" mass="23103">MKKVKGRPYYISAILGFAFLCFSFLVAKLAGEYSSEVAGCSVNDLLLDHIPLMDVNAIHVYGATLYWVLFFLYVIVQPKMIGCVSKTFSLFILIRAFFNVLTHLGPPETTLIVPDNIINYYTFTGDLFFSGHVGAPFLAALIFWDNKLLRLVNIIFSLFFLVIVLLGGIHYSIDVFSAYFISYGIYRLSQILFLKDYMFFKSL</sequence>
<dbReference type="Proteomes" id="UP000690515">
    <property type="component" value="Unassembled WGS sequence"/>
</dbReference>
<keyword evidence="1" id="KW-0472">Membrane</keyword>
<evidence type="ECO:0000313" key="3">
    <source>
        <dbReference type="EMBL" id="MBU2713650.1"/>
    </source>
</evidence>